<evidence type="ECO:0000256" key="12">
    <source>
        <dbReference type="ARBA" id="ARBA00047375"/>
    </source>
</evidence>
<dbReference type="InterPro" id="IPR002076">
    <property type="entry name" value="ELO_fam"/>
</dbReference>
<evidence type="ECO:0000256" key="13">
    <source>
        <dbReference type="RuleBase" id="RU361115"/>
    </source>
</evidence>
<dbReference type="EC" id="2.3.1.-" evidence="13"/>
<feature type="transmembrane region" description="Helical" evidence="13">
    <location>
        <begin position="307"/>
        <end position="326"/>
    </location>
</feature>
<accession>A0A0C9MHY4</accession>
<evidence type="ECO:0000313" key="17">
    <source>
        <dbReference type="Proteomes" id="UP000053815"/>
    </source>
</evidence>
<name>A0A0C9MHY4_9FUNG</name>
<evidence type="ECO:0000256" key="10">
    <source>
        <dbReference type="ARBA" id="ARBA00023136"/>
    </source>
</evidence>
<dbReference type="SUPFAM" id="SSF47473">
    <property type="entry name" value="EF-hand"/>
    <property type="match status" value="1"/>
</dbReference>
<evidence type="ECO:0000256" key="2">
    <source>
        <dbReference type="ARBA" id="ARBA00007263"/>
    </source>
</evidence>
<evidence type="ECO:0000259" key="15">
    <source>
        <dbReference type="PROSITE" id="PS50222"/>
    </source>
</evidence>
<dbReference type="GO" id="GO:0005509">
    <property type="term" value="F:calcium ion binding"/>
    <property type="evidence" value="ECO:0007669"/>
    <property type="project" value="InterPro"/>
</dbReference>
<evidence type="ECO:0000256" key="3">
    <source>
        <dbReference type="ARBA" id="ARBA00022516"/>
    </source>
</evidence>
<keyword evidence="6 13" id="KW-0276">Fatty acid metabolism</keyword>
<dbReference type="AlphaFoldDB" id="A0A0C9MHY4"/>
<protein>
    <recommendedName>
        <fullName evidence="13">Elongation of fatty acids protein</fullName>
        <ecNumber evidence="13">2.3.1.-</ecNumber>
    </recommendedName>
</protein>
<dbReference type="EMBL" id="DF836431">
    <property type="protein sequence ID" value="GAN06944.1"/>
    <property type="molecule type" value="Genomic_DNA"/>
</dbReference>
<dbReference type="PROSITE" id="PS01188">
    <property type="entry name" value="ELO"/>
    <property type="match status" value="1"/>
</dbReference>
<evidence type="ECO:0000256" key="9">
    <source>
        <dbReference type="ARBA" id="ARBA00023098"/>
    </source>
</evidence>
<dbReference type="OrthoDB" id="434092at2759"/>
<evidence type="ECO:0000256" key="6">
    <source>
        <dbReference type="ARBA" id="ARBA00022832"/>
    </source>
</evidence>
<dbReference type="GO" id="GO:0005789">
    <property type="term" value="C:endoplasmic reticulum membrane"/>
    <property type="evidence" value="ECO:0007669"/>
    <property type="project" value="TreeGrafter"/>
</dbReference>
<evidence type="ECO:0000256" key="14">
    <source>
        <dbReference type="SAM" id="SignalP"/>
    </source>
</evidence>
<evidence type="ECO:0000256" key="1">
    <source>
        <dbReference type="ARBA" id="ARBA00004141"/>
    </source>
</evidence>
<keyword evidence="17" id="KW-1185">Reference proteome</keyword>
<keyword evidence="10 13" id="KW-0472">Membrane</keyword>
<evidence type="ECO:0000256" key="7">
    <source>
        <dbReference type="ARBA" id="ARBA00022837"/>
    </source>
</evidence>
<keyword evidence="9 13" id="KW-0443">Lipid metabolism</keyword>
<dbReference type="GO" id="GO:0009922">
    <property type="term" value="F:fatty acid elongase activity"/>
    <property type="evidence" value="ECO:0007669"/>
    <property type="project" value="UniProtKB-EC"/>
</dbReference>
<dbReference type="GO" id="GO:0034626">
    <property type="term" value="P:fatty acid elongation, polyunsaturated fatty acid"/>
    <property type="evidence" value="ECO:0007669"/>
    <property type="project" value="TreeGrafter"/>
</dbReference>
<dbReference type="PANTHER" id="PTHR11157:SF134">
    <property type="entry name" value="ELONGATION OF FATTY ACIDS PROTEIN 1-RELATED"/>
    <property type="match status" value="1"/>
</dbReference>
<feature type="transmembrane region" description="Helical" evidence="13">
    <location>
        <begin position="179"/>
        <end position="197"/>
    </location>
</feature>
<evidence type="ECO:0000256" key="8">
    <source>
        <dbReference type="ARBA" id="ARBA00022989"/>
    </source>
</evidence>
<keyword evidence="3 13" id="KW-0444">Lipid biosynthesis</keyword>
<feature type="chain" id="PRO_5002199528" description="Elongation of fatty acids protein" evidence="14">
    <location>
        <begin position="20"/>
        <end position="400"/>
    </location>
</feature>
<organism evidence="16">
    <name type="scientific">Mucor ambiguus</name>
    <dbReference type="NCBI Taxonomy" id="91626"/>
    <lineage>
        <taxon>Eukaryota</taxon>
        <taxon>Fungi</taxon>
        <taxon>Fungi incertae sedis</taxon>
        <taxon>Mucoromycota</taxon>
        <taxon>Mucoromycotina</taxon>
        <taxon>Mucoromycetes</taxon>
        <taxon>Mucorales</taxon>
        <taxon>Mucorineae</taxon>
        <taxon>Mucoraceae</taxon>
        <taxon>Mucor</taxon>
    </lineage>
</organism>
<dbReference type="InterPro" id="IPR018247">
    <property type="entry name" value="EF_Hand_1_Ca_BS"/>
</dbReference>
<dbReference type="Gene3D" id="1.10.238.10">
    <property type="entry name" value="EF-hand"/>
    <property type="match status" value="1"/>
</dbReference>
<dbReference type="GO" id="GO:0034625">
    <property type="term" value="P:fatty acid elongation, monounsaturated fatty acid"/>
    <property type="evidence" value="ECO:0007669"/>
    <property type="project" value="TreeGrafter"/>
</dbReference>
<feature type="transmembrane region" description="Helical" evidence="13">
    <location>
        <begin position="346"/>
        <end position="366"/>
    </location>
</feature>
<dbReference type="PANTHER" id="PTHR11157">
    <property type="entry name" value="FATTY ACID ACYL TRANSFERASE-RELATED"/>
    <property type="match status" value="1"/>
</dbReference>
<dbReference type="PROSITE" id="PS50222">
    <property type="entry name" value="EF_HAND_2"/>
    <property type="match status" value="1"/>
</dbReference>
<dbReference type="GO" id="GO:0030148">
    <property type="term" value="P:sphingolipid biosynthetic process"/>
    <property type="evidence" value="ECO:0007669"/>
    <property type="project" value="TreeGrafter"/>
</dbReference>
<gene>
    <name evidence="16" type="ORF">MAM1_0142d06434</name>
</gene>
<dbReference type="Pfam" id="PF01151">
    <property type="entry name" value="ELO"/>
    <property type="match status" value="1"/>
</dbReference>
<feature type="domain" description="EF-hand" evidence="15">
    <location>
        <begin position="62"/>
        <end position="97"/>
    </location>
</feature>
<keyword evidence="14" id="KW-0732">Signal</keyword>
<evidence type="ECO:0000256" key="11">
    <source>
        <dbReference type="ARBA" id="ARBA00023160"/>
    </source>
</evidence>
<keyword evidence="7" id="KW-0106">Calcium</keyword>
<sequence length="400" mass="46256">MRATLILAILSLMVAIVHAGPGTHRYKEPHSNYGDEKQNKHHIQEHMKAMAKDDDDKVPDLSEQDMIYYLFVIHDTNGDGYLDGHELRAAFTDFDEDEVQDLDLTLQEVTDMVDHVLMEDDKNGDRMEHLKNLHFTPETPFGLPLYPFFEKAYEAVVGEPASKFRYIPSVTPLSTVNEVTMTCITYFIVIFGGRFLMTNVAPFKLKAPFMIHNVLLTLVSGILLVLMVEQIFPIFYRHGLMAAICANETWTQPLELLYYLNYLVKYWELIDTIFLVLKKKKLEFLHYYHHSLTMVLCFTQLNGQTSVSWVPITLNLTVHVLMYYYYFRTAAGAKIWWKKYLTTLQITQFIIDLVVIYFCTYTYFAYTYWPHLPNMGSCAGTETSALFGCALLSSYLSCCP</sequence>
<comment type="catalytic activity">
    <reaction evidence="12">
        <text>a very-long-chain acyl-CoA + malonyl-CoA + H(+) = a very-long-chain 3-oxoacyl-CoA + CO2 + CoA</text>
        <dbReference type="Rhea" id="RHEA:32727"/>
        <dbReference type="ChEBI" id="CHEBI:15378"/>
        <dbReference type="ChEBI" id="CHEBI:16526"/>
        <dbReference type="ChEBI" id="CHEBI:57287"/>
        <dbReference type="ChEBI" id="CHEBI:57384"/>
        <dbReference type="ChEBI" id="CHEBI:90725"/>
        <dbReference type="ChEBI" id="CHEBI:90736"/>
        <dbReference type="EC" id="2.3.1.199"/>
    </reaction>
</comment>
<feature type="transmembrane region" description="Helical" evidence="13">
    <location>
        <begin position="209"/>
        <end position="236"/>
    </location>
</feature>
<comment type="caution">
    <text evidence="13">Lacks conserved residue(s) required for the propagation of feature annotation.</text>
</comment>
<keyword evidence="11 13" id="KW-0275">Fatty acid biosynthesis</keyword>
<comment type="subcellular location">
    <subcellularLocation>
        <location evidence="1">Membrane</location>
        <topology evidence="1">Multi-pass membrane protein</topology>
    </subcellularLocation>
</comment>
<proteinExistence type="inferred from homology"/>
<dbReference type="STRING" id="91626.A0A0C9MHY4"/>
<dbReference type="GO" id="GO:0042761">
    <property type="term" value="P:very long-chain fatty acid biosynthetic process"/>
    <property type="evidence" value="ECO:0007669"/>
    <property type="project" value="TreeGrafter"/>
</dbReference>
<dbReference type="InterPro" id="IPR030457">
    <property type="entry name" value="ELO_CS"/>
</dbReference>
<comment type="catalytic activity">
    <reaction evidence="13">
        <text>an acyl-CoA + malonyl-CoA + H(+) = a 3-oxoacyl-CoA + CO2 + CoA</text>
        <dbReference type="Rhea" id="RHEA:50252"/>
        <dbReference type="ChEBI" id="CHEBI:15378"/>
        <dbReference type="ChEBI" id="CHEBI:16526"/>
        <dbReference type="ChEBI" id="CHEBI:57287"/>
        <dbReference type="ChEBI" id="CHEBI:57384"/>
        <dbReference type="ChEBI" id="CHEBI:58342"/>
        <dbReference type="ChEBI" id="CHEBI:90726"/>
    </reaction>
    <physiologicalReaction direction="left-to-right" evidence="13">
        <dbReference type="Rhea" id="RHEA:50253"/>
    </physiologicalReaction>
</comment>
<evidence type="ECO:0000313" key="16">
    <source>
        <dbReference type="EMBL" id="GAN06944.1"/>
    </source>
</evidence>
<keyword evidence="5 13" id="KW-0812">Transmembrane</keyword>
<dbReference type="GO" id="GO:0019367">
    <property type="term" value="P:fatty acid elongation, saturated fatty acid"/>
    <property type="evidence" value="ECO:0007669"/>
    <property type="project" value="TreeGrafter"/>
</dbReference>
<dbReference type="PROSITE" id="PS00018">
    <property type="entry name" value="EF_HAND_1"/>
    <property type="match status" value="1"/>
</dbReference>
<evidence type="ECO:0000256" key="5">
    <source>
        <dbReference type="ARBA" id="ARBA00022692"/>
    </source>
</evidence>
<dbReference type="Proteomes" id="UP000053815">
    <property type="component" value="Unassembled WGS sequence"/>
</dbReference>
<keyword evidence="8 13" id="KW-1133">Transmembrane helix</keyword>
<comment type="similarity">
    <text evidence="2 13">Belongs to the ELO family.</text>
</comment>
<keyword evidence="4 13" id="KW-0808">Transferase</keyword>
<evidence type="ECO:0000256" key="4">
    <source>
        <dbReference type="ARBA" id="ARBA00022679"/>
    </source>
</evidence>
<dbReference type="InterPro" id="IPR011992">
    <property type="entry name" value="EF-hand-dom_pair"/>
</dbReference>
<dbReference type="InterPro" id="IPR002048">
    <property type="entry name" value="EF_hand_dom"/>
</dbReference>
<feature type="signal peptide" evidence="14">
    <location>
        <begin position="1"/>
        <end position="19"/>
    </location>
</feature>
<reference evidence="16" key="1">
    <citation type="submission" date="2014-09" db="EMBL/GenBank/DDBJ databases">
        <title>Draft genome sequence of an oleaginous Mucoromycotina fungus Mucor ambiguus NBRC6742.</title>
        <authorList>
            <person name="Takeda I."/>
            <person name="Yamane N."/>
            <person name="Morita T."/>
            <person name="Tamano K."/>
            <person name="Machida M."/>
            <person name="Baker S."/>
            <person name="Koike H."/>
        </authorList>
    </citation>
    <scope>NUCLEOTIDE SEQUENCE</scope>
    <source>
        <strain evidence="16">NBRC 6742</strain>
    </source>
</reference>